<sequence length="78" mass="8323">MKRHLSAFDDGPDLFAWADTQHARQRRAVPPRVILLPDAAAPDGLPRAGLLHPGARLPVLFSSLPAALAALHAMETPA</sequence>
<dbReference type="Proteomes" id="UP001589789">
    <property type="component" value="Unassembled WGS sequence"/>
</dbReference>
<dbReference type="EMBL" id="JBHLVZ010000113">
    <property type="protein sequence ID" value="MFC0389483.1"/>
    <property type="molecule type" value="Genomic_DNA"/>
</dbReference>
<dbReference type="RefSeq" id="WP_377056900.1">
    <property type="nucleotide sequence ID" value="NZ_JBHLVZ010000113.1"/>
</dbReference>
<evidence type="ECO:0000313" key="2">
    <source>
        <dbReference type="Proteomes" id="UP001589789"/>
    </source>
</evidence>
<evidence type="ECO:0000313" key="1">
    <source>
        <dbReference type="EMBL" id="MFC0389483.1"/>
    </source>
</evidence>
<protein>
    <submittedName>
        <fullName evidence="1">Uncharacterized protein</fullName>
    </submittedName>
</protein>
<gene>
    <name evidence="1" type="ORF">ACFFIC_28635</name>
</gene>
<keyword evidence="2" id="KW-1185">Reference proteome</keyword>
<accession>A0ABV6J0R8</accession>
<comment type="caution">
    <text evidence="1">The sequence shown here is derived from an EMBL/GenBank/DDBJ whole genome shotgun (WGS) entry which is preliminary data.</text>
</comment>
<reference evidence="1 2" key="1">
    <citation type="submission" date="2024-09" db="EMBL/GenBank/DDBJ databases">
        <authorList>
            <person name="Sun Q."/>
            <person name="Mori K."/>
        </authorList>
    </citation>
    <scope>NUCLEOTIDE SEQUENCE [LARGE SCALE GENOMIC DNA]</scope>
    <source>
        <strain evidence="1 2">CCM 7468</strain>
    </source>
</reference>
<proteinExistence type="predicted"/>
<name>A0ABV6J0R8_9PROT</name>
<organism evidence="1 2">
    <name type="scientific">Muricoccus vinaceus</name>
    <dbReference type="NCBI Taxonomy" id="424704"/>
    <lineage>
        <taxon>Bacteria</taxon>
        <taxon>Pseudomonadati</taxon>
        <taxon>Pseudomonadota</taxon>
        <taxon>Alphaproteobacteria</taxon>
        <taxon>Acetobacterales</taxon>
        <taxon>Roseomonadaceae</taxon>
        <taxon>Muricoccus</taxon>
    </lineage>
</organism>